<keyword evidence="5" id="KW-1185">Reference proteome</keyword>
<comment type="caution">
    <text evidence="2">Lacks conserved residue(s) required for the propagation of feature annotation.</text>
</comment>
<keyword evidence="4" id="KW-0675">Receptor</keyword>
<evidence type="ECO:0000256" key="2">
    <source>
        <dbReference type="PROSITE-ProRule" id="PRU00124"/>
    </source>
</evidence>
<feature type="compositionally biased region" description="Polar residues" evidence="3">
    <location>
        <begin position="118"/>
        <end position="130"/>
    </location>
</feature>
<protein>
    <submittedName>
        <fullName evidence="4">Low-density lipoprotein receptor domain class A</fullName>
    </submittedName>
</protein>
<organism evidence="4 5">
    <name type="scientific">Teladorsagia circumcincta</name>
    <name type="common">Brown stomach worm</name>
    <name type="synonym">Ostertagia circumcincta</name>
    <dbReference type="NCBI Taxonomy" id="45464"/>
    <lineage>
        <taxon>Eukaryota</taxon>
        <taxon>Metazoa</taxon>
        <taxon>Ecdysozoa</taxon>
        <taxon>Nematoda</taxon>
        <taxon>Chromadorea</taxon>
        <taxon>Rhabditida</taxon>
        <taxon>Rhabditina</taxon>
        <taxon>Rhabditomorpha</taxon>
        <taxon>Strongyloidea</taxon>
        <taxon>Trichostrongylidae</taxon>
        <taxon>Teladorsagia</taxon>
    </lineage>
</organism>
<dbReference type="EMBL" id="KZ345795">
    <property type="protein sequence ID" value="PIO72006.1"/>
    <property type="molecule type" value="Genomic_DNA"/>
</dbReference>
<evidence type="ECO:0000256" key="1">
    <source>
        <dbReference type="ARBA" id="ARBA00023157"/>
    </source>
</evidence>
<dbReference type="Gene3D" id="4.10.400.10">
    <property type="entry name" value="Low-density Lipoprotein Receptor"/>
    <property type="match status" value="1"/>
</dbReference>
<evidence type="ECO:0000256" key="3">
    <source>
        <dbReference type="SAM" id="MobiDB-lite"/>
    </source>
</evidence>
<name>A0A2G9UPC6_TELCI</name>
<dbReference type="PROSITE" id="PS50068">
    <property type="entry name" value="LDLRA_2"/>
    <property type="match status" value="1"/>
</dbReference>
<dbReference type="InterPro" id="IPR002172">
    <property type="entry name" value="LDrepeatLR_classA_rpt"/>
</dbReference>
<evidence type="ECO:0000313" key="5">
    <source>
        <dbReference type="Proteomes" id="UP000230423"/>
    </source>
</evidence>
<reference evidence="4 5" key="1">
    <citation type="submission" date="2015-09" db="EMBL/GenBank/DDBJ databases">
        <title>Draft genome of the parasitic nematode Teladorsagia circumcincta isolate WARC Sus (inbred).</title>
        <authorList>
            <person name="Mitreva M."/>
        </authorList>
    </citation>
    <scope>NUCLEOTIDE SEQUENCE [LARGE SCALE GENOMIC DNA]</scope>
    <source>
        <strain evidence="4 5">S</strain>
    </source>
</reference>
<dbReference type="AlphaFoldDB" id="A0A2G9UPC6"/>
<dbReference type="SUPFAM" id="SSF57424">
    <property type="entry name" value="LDL receptor-like module"/>
    <property type="match status" value="1"/>
</dbReference>
<proteinExistence type="predicted"/>
<keyword evidence="4" id="KW-0449">Lipoprotein</keyword>
<feature type="region of interest" description="Disordered" evidence="3">
    <location>
        <begin position="99"/>
        <end position="131"/>
    </location>
</feature>
<keyword evidence="1 2" id="KW-1015">Disulfide bond</keyword>
<feature type="disulfide bond" evidence="2">
    <location>
        <begin position="90"/>
        <end position="105"/>
    </location>
</feature>
<dbReference type="SMART" id="SM00192">
    <property type="entry name" value="LDLa"/>
    <property type="match status" value="1"/>
</dbReference>
<sequence length="160" mass="18091">MRARELLTAAARAQVNRSPMRGSALFKSSSTGRKTYSGITLLMIIFEEEVRQDHVTEDEYDDVVGGECTDQEFRCPYLAETRCFHYDKLCDGVDDCGDGSDEAHCESGSPEDREYNRAQESSVQSDPTITSKRRCLVDDKEIMEKISLFEKTKAGGTRRR</sequence>
<dbReference type="CDD" id="cd00112">
    <property type="entry name" value="LDLa"/>
    <property type="match status" value="1"/>
</dbReference>
<gene>
    <name evidence="4" type="ORF">TELCIR_06077</name>
</gene>
<dbReference type="Pfam" id="PF00057">
    <property type="entry name" value="Ldl_recept_a"/>
    <property type="match status" value="1"/>
</dbReference>
<evidence type="ECO:0000313" key="4">
    <source>
        <dbReference type="EMBL" id="PIO72006.1"/>
    </source>
</evidence>
<dbReference type="InterPro" id="IPR036055">
    <property type="entry name" value="LDL_receptor-like_sf"/>
</dbReference>
<accession>A0A2G9UPC6</accession>
<dbReference type="OrthoDB" id="9990982at2759"/>
<feature type="compositionally biased region" description="Basic and acidic residues" evidence="3">
    <location>
        <begin position="101"/>
        <end position="117"/>
    </location>
</feature>
<dbReference type="Proteomes" id="UP000230423">
    <property type="component" value="Unassembled WGS sequence"/>
</dbReference>